<dbReference type="AlphaFoldDB" id="A0A7V7V1E5"/>
<dbReference type="InterPro" id="IPR000330">
    <property type="entry name" value="SNF2_N"/>
</dbReference>
<dbReference type="PROSITE" id="PS51194">
    <property type="entry name" value="HELICASE_CTER"/>
    <property type="match status" value="1"/>
</dbReference>
<gene>
    <name evidence="6" type="ORF">F7732_03375</name>
</gene>
<dbReference type="PROSITE" id="PS51192">
    <property type="entry name" value="HELICASE_ATP_BIND_1"/>
    <property type="match status" value="1"/>
</dbReference>
<evidence type="ECO:0000256" key="2">
    <source>
        <dbReference type="PROSITE-ProRule" id="PRU00325"/>
    </source>
</evidence>
<dbReference type="SUPFAM" id="SSF52540">
    <property type="entry name" value="P-loop containing nucleoside triphosphate hydrolases"/>
    <property type="match status" value="2"/>
</dbReference>
<sequence length="1044" mass="120238">MEKTITHKMIKERCGTISYKRGDAFFRANKVSFESYDQKQCEATVDGAEPFYVKLKSDVSGELHTECTCPKLASYTKDCQHVAAVMLAIHETQRQGISPIVSKGGKSDLTDGLLSLFHKKSLPASSQQRHFENRTMLNAEFLCEIKEIGNNDHLLSLSISIQSIRIQNIRAFIKAVKMRQTCVLSLQFTYDPSEHCFHPDVDRFFELLNQMIIDESMFQDEDNDELTISASLWSHLKEYTRNIPIKLSQFPLQVSEQTPPLHFTLKDGAQAGQYVMNVQGLQNALLFHRYSVMLIDSIMFMLPKDQFQQLNELDKMLKQSSANEIPITKDQLDFFIKQVVPGLRKIGIVHIPADIMRTPLQAKLYLDRINNRLLAGLEFHYEQIVIQPLENREPPPGVRIVRNVQKENQILELMEEGQFAKSDGGYMLQNEGLEYQFLYHLLPKLQKLVYVYATTAVRNRIFRENPKPRFRVAFKRERTNWLEFKFELDGVSDHHIRELLQALEEKRKYYRLRNGSLLSLESKEFEEIQRFLHMVPSQINEGESLYRMPVSKGLQILETDENGQLFTMEESLKGFLEKLANPNEATYPVPDQLKSILRDYQKVGYYWMKTLAAYGFGGILADDMGLGKTLQSIAFILSELDAVREQSKPILIICPASVTYNWLHELMNFAPEIEAAVIDGEQKEREAMISRFSELDVMITSYPLLLKDSRNYESLSFHTVFFDEAQAFKNPTTQTAKAVKKIQADRRFALTGTPVENALEELWSIFHVIFPELFGGIKEYSHLTREKISKRIRPFLLRRLKKDVLMELPEKIEIIDSSELLPEQKKLYAAYLAKLRHDTLKHLDKQTLRKNRIKILAGITRLRQICCHPGLFVDGYKGGSAKLEQLIQILQEAQHAGRRVLIFSQFTKMLAIIGQEAAKLGMDFFYLDGQTPSSERVELCTRFNEGERDLFLISLKAGGTGLNLTGADTVILYDLWWNPAVEEQAADRAHRMGQKHHVQVIKLISRGTVEEKINLLQEKKRDLIDEVLTFDASLTEDDIVELLQ</sequence>
<keyword evidence="2" id="KW-0479">Metal-binding</keyword>
<dbReference type="InterPro" id="IPR001650">
    <property type="entry name" value="Helicase_C-like"/>
</dbReference>
<dbReference type="Gene3D" id="3.40.50.10810">
    <property type="entry name" value="Tandem AAA-ATPase domain"/>
    <property type="match status" value="1"/>
</dbReference>
<dbReference type="EMBL" id="WBOT01000001">
    <property type="protein sequence ID" value="KAB2335627.1"/>
    <property type="molecule type" value="Genomic_DNA"/>
</dbReference>
<dbReference type="RefSeq" id="WP_151572242.1">
    <property type="nucleotide sequence ID" value="NZ_WBOT01000001.1"/>
</dbReference>
<dbReference type="FunFam" id="3.40.50.300:FF:000533">
    <property type="entry name" value="Helicase, Snf2 family"/>
    <property type="match status" value="1"/>
</dbReference>
<protein>
    <submittedName>
        <fullName evidence="6">DEAD/DEAH box helicase</fullName>
    </submittedName>
</protein>
<dbReference type="InterPro" id="IPR049730">
    <property type="entry name" value="SNF2/RAD54-like_C"/>
</dbReference>
<keyword evidence="6" id="KW-0067">ATP-binding</keyword>
<name>A0A7V7V1E5_9BACI</name>
<organism evidence="6 7">
    <name type="scientific">Bacillus mesophilum</name>
    <dbReference type="NCBI Taxonomy" id="1071718"/>
    <lineage>
        <taxon>Bacteria</taxon>
        <taxon>Bacillati</taxon>
        <taxon>Bacillota</taxon>
        <taxon>Bacilli</taxon>
        <taxon>Bacillales</taxon>
        <taxon>Bacillaceae</taxon>
        <taxon>Bacillus</taxon>
    </lineage>
</organism>
<dbReference type="GO" id="GO:0004386">
    <property type="term" value="F:helicase activity"/>
    <property type="evidence" value="ECO:0007669"/>
    <property type="project" value="UniProtKB-KW"/>
</dbReference>
<dbReference type="SMART" id="SM00490">
    <property type="entry name" value="HELICc"/>
    <property type="match status" value="1"/>
</dbReference>
<dbReference type="SMART" id="SM00487">
    <property type="entry name" value="DEXDc"/>
    <property type="match status" value="1"/>
</dbReference>
<dbReference type="PROSITE" id="PS50966">
    <property type="entry name" value="ZF_SWIM"/>
    <property type="match status" value="1"/>
</dbReference>
<evidence type="ECO:0000313" key="7">
    <source>
        <dbReference type="Proteomes" id="UP000441354"/>
    </source>
</evidence>
<dbReference type="InterPro" id="IPR027417">
    <property type="entry name" value="P-loop_NTPase"/>
</dbReference>
<dbReference type="InterPro" id="IPR038718">
    <property type="entry name" value="SNF2-like_sf"/>
</dbReference>
<dbReference type="Pfam" id="PF00271">
    <property type="entry name" value="Helicase_C"/>
    <property type="match status" value="1"/>
</dbReference>
<evidence type="ECO:0000256" key="1">
    <source>
        <dbReference type="ARBA" id="ARBA00022801"/>
    </source>
</evidence>
<dbReference type="InterPro" id="IPR013663">
    <property type="entry name" value="Helicase_SWF/SNF/SWI_bac"/>
</dbReference>
<proteinExistence type="predicted"/>
<dbReference type="GO" id="GO:0016787">
    <property type="term" value="F:hydrolase activity"/>
    <property type="evidence" value="ECO:0007669"/>
    <property type="project" value="UniProtKB-KW"/>
</dbReference>
<keyword evidence="2" id="KW-0862">Zinc</keyword>
<evidence type="ECO:0000259" key="3">
    <source>
        <dbReference type="PROSITE" id="PS50966"/>
    </source>
</evidence>
<dbReference type="InterPro" id="IPR007527">
    <property type="entry name" value="Znf_SWIM"/>
</dbReference>
<accession>A0A7V7V1E5</accession>
<dbReference type="Proteomes" id="UP000441354">
    <property type="component" value="Unassembled WGS sequence"/>
</dbReference>
<dbReference type="PANTHER" id="PTHR10799">
    <property type="entry name" value="SNF2/RAD54 HELICASE FAMILY"/>
    <property type="match status" value="1"/>
</dbReference>
<keyword evidence="6" id="KW-0347">Helicase</keyword>
<dbReference type="GO" id="GO:0005524">
    <property type="term" value="F:ATP binding"/>
    <property type="evidence" value="ECO:0007669"/>
    <property type="project" value="InterPro"/>
</dbReference>
<keyword evidence="1" id="KW-0378">Hydrolase</keyword>
<dbReference type="Gene3D" id="3.40.50.300">
    <property type="entry name" value="P-loop containing nucleotide triphosphate hydrolases"/>
    <property type="match status" value="1"/>
</dbReference>
<dbReference type="CDD" id="cd18793">
    <property type="entry name" value="SF2_C_SNF"/>
    <property type="match status" value="1"/>
</dbReference>
<comment type="caution">
    <text evidence="6">The sequence shown here is derived from an EMBL/GenBank/DDBJ whole genome shotgun (WGS) entry which is preliminary data.</text>
</comment>
<dbReference type="Pfam" id="PF00176">
    <property type="entry name" value="SNF2-rel_dom"/>
    <property type="match status" value="1"/>
</dbReference>
<feature type="domain" description="Helicase C-terminal" evidence="5">
    <location>
        <begin position="882"/>
        <end position="1040"/>
    </location>
</feature>
<dbReference type="GO" id="GO:0008270">
    <property type="term" value="F:zinc ion binding"/>
    <property type="evidence" value="ECO:0007669"/>
    <property type="project" value="UniProtKB-KW"/>
</dbReference>
<keyword evidence="7" id="KW-1185">Reference proteome</keyword>
<evidence type="ECO:0000313" key="6">
    <source>
        <dbReference type="EMBL" id="KAB2335627.1"/>
    </source>
</evidence>
<evidence type="ECO:0000259" key="4">
    <source>
        <dbReference type="PROSITE" id="PS51192"/>
    </source>
</evidence>
<dbReference type="OrthoDB" id="9760715at2"/>
<keyword evidence="2" id="KW-0863">Zinc-finger</keyword>
<feature type="domain" description="SWIM-type" evidence="3">
    <location>
        <begin position="51"/>
        <end position="90"/>
    </location>
</feature>
<evidence type="ECO:0000259" key="5">
    <source>
        <dbReference type="PROSITE" id="PS51194"/>
    </source>
</evidence>
<feature type="domain" description="Helicase ATP-binding" evidence="4">
    <location>
        <begin position="609"/>
        <end position="772"/>
    </location>
</feature>
<keyword evidence="6" id="KW-0547">Nucleotide-binding</keyword>
<dbReference type="InterPro" id="IPR014001">
    <property type="entry name" value="Helicase_ATP-bd"/>
</dbReference>
<reference evidence="6 7" key="1">
    <citation type="journal article" date="2014" name="Arch. Microbiol.">
        <title>Bacillus mesophilum sp. nov., strain IITR-54T, a novel 4-chlorobiphenyl dechlorinating bacterium.</title>
        <authorList>
            <person name="Manickam N."/>
            <person name="Singh N.K."/>
            <person name="Bajaj A."/>
            <person name="Kumar R.M."/>
            <person name="Kaur G."/>
            <person name="Kaur N."/>
            <person name="Bala M."/>
            <person name="Kumar A."/>
            <person name="Mayilraj S."/>
        </authorList>
    </citation>
    <scope>NUCLEOTIDE SEQUENCE [LARGE SCALE GENOMIC DNA]</scope>
    <source>
        <strain evidence="6 7">IITR-54</strain>
    </source>
</reference>
<dbReference type="Pfam" id="PF08455">
    <property type="entry name" value="SNF2_assoc"/>
    <property type="match status" value="1"/>
</dbReference>